<dbReference type="PANTHER" id="PTHR30308">
    <property type="entry name" value="TMRNA-BINDING COMPONENT OF TRANS-TRANSLATION TAGGING COMPLEX"/>
    <property type="match status" value="1"/>
</dbReference>
<dbReference type="Proteomes" id="UP000178168">
    <property type="component" value="Unassembled WGS sequence"/>
</dbReference>
<dbReference type="CDD" id="cd09294">
    <property type="entry name" value="SmpB"/>
    <property type="match status" value="1"/>
</dbReference>
<evidence type="ECO:0000256" key="3">
    <source>
        <dbReference type="HAMAP-Rule" id="MF_00023"/>
    </source>
</evidence>
<dbReference type="AlphaFoldDB" id="A0A1G2SKB4"/>
<dbReference type="PROSITE" id="PS01317">
    <property type="entry name" value="SSRP"/>
    <property type="match status" value="1"/>
</dbReference>
<dbReference type="InterPro" id="IPR023620">
    <property type="entry name" value="SmpB"/>
</dbReference>
<keyword evidence="1 3" id="KW-0963">Cytoplasm</keyword>
<comment type="subcellular location">
    <subcellularLocation>
        <location evidence="3">Cytoplasm</location>
    </subcellularLocation>
    <text evidence="3">The tmRNA-SmpB complex associates with stalled 70S ribosomes.</text>
</comment>
<dbReference type="NCBIfam" id="TIGR00086">
    <property type="entry name" value="smpB"/>
    <property type="match status" value="1"/>
</dbReference>
<comment type="function">
    <text evidence="3">Required for rescue of stalled ribosomes mediated by trans-translation. Binds to transfer-messenger RNA (tmRNA), required for stable association of tmRNA with ribosomes. tmRNA and SmpB together mimic tRNA shape, replacing the anticodon stem-loop with SmpB. tmRNA is encoded by the ssrA gene; the 2 termini fold to resemble tRNA(Ala) and it encodes a 'tag peptide', a short internal open reading frame. During trans-translation Ala-aminoacylated tmRNA acts like a tRNA, entering the A-site of stalled ribosomes, displacing the stalled mRNA. The ribosome then switches to translate the ORF on the tmRNA; the nascent peptide is terminated with the 'tag peptide' encoded by the tmRNA and targeted for degradation. The ribosome is freed to recommence translation, which seems to be the essential function of trans-translation.</text>
</comment>
<dbReference type="STRING" id="1802730.A2591_00795"/>
<evidence type="ECO:0000313" key="4">
    <source>
        <dbReference type="EMBL" id="OHA84851.1"/>
    </source>
</evidence>
<evidence type="ECO:0000313" key="5">
    <source>
        <dbReference type="Proteomes" id="UP000178168"/>
    </source>
</evidence>
<dbReference type="Gene3D" id="2.40.280.10">
    <property type="match status" value="1"/>
</dbReference>
<dbReference type="InterPro" id="IPR020081">
    <property type="entry name" value="SsrA-bd_prot_CS"/>
</dbReference>
<keyword evidence="2 3" id="KW-0694">RNA-binding</keyword>
<reference evidence="4 5" key="1">
    <citation type="journal article" date="2016" name="Nat. Commun.">
        <title>Thousands of microbial genomes shed light on interconnected biogeochemical processes in an aquifer system.</title>
        <authorList>
            <person name="Anantharaman K."/>
            <person name="Brown C.T."/>
            <person name="Hug L.A."/>
            <person name="Sharon I."/>
            <person name="Castelle C.J."/>
            <person name="Probst A.J."/>
            <person name="Thomas B.C."/>
            <person name="Singh A."/>
            <person name="Wilkins M.J."/>
            <person name="Karaoz U."/>
            <person name="Brodie E.L."/>
            <person name="Williams K.H."/>
            <person name="Hubbard S.S."/>
            <person name="Banfield J.F."/>
        </authorList>
    </citation>
    <scope>NUCLEOTIDE SEQUENCE [LARGE SCALE GENOMIC DNA]</scope>
</reference>
<name>A0A1G2SKB4_9BACT</name>
<dbReference type="HAMAP" id="MF_00023">
    <property type="entry name" value="SmpB"/>
    <property type="match status" value="1"/>
</dbReference>
<dbReference type="SUPFAM" id="SSF74982">
    <property type="entry name" value="Small protein B (SmpB)"/>
    <property type="match status" value="1"/>
</dbReference>
<dbReference type="EMBL" id="MHUZ01000034">
    <property type="protein sequence ID" value="OHA84851.1"/>
    <property type="molecule type" value="Genomic_DNA"/>
</dbReference>
<dbReference type="Pfam" id="PF01668">
    <property type="entry name" value="SmpB"/>
    <property type="match status" value="1"/>
</dbReference>
<proteinExistence type="inferred from homology"/>
<accession>A0A1G2SKB4</accession>
<dbReference type="InterPro" id="IPR000037">
    <property type="entry name" value="SsrA-bd_prot"/>
</dbReference>
<comment type="caution">
    <text evidence="4">The sequence shown here is derived from an EMBL/GenBank/DDBJ whole genome shotgun (WGS) entry which is preliminary data.</text>
</comment>
<organism evidence="4 5">
    <name type="scientific">Candidatus Yonathbacteria bacterium RIFOXYD1_FULL_52_36</name>
    <dbReference type="NCBI Taxonomy" id="1802730"/>
    <lineage>
        <taxon>Bacteria</taxon>
        <taxon>Candidatus Yonathiibacteriota</taxon>
    </lineage>
</organism>
<evidence type="ECO:0000256" key="1">
    <source>
        <dbReference type="ARBA" id="ARBA00022490"/>
    </source>
</evidence>
<dbReference type="GO" id="GO:0005829">
    <property type="term" value="C:cytosol"/>
    <property type="evidence" value="ECO:0007669"/>
    <property type="project" value="TreeGrafter"/>
</dbReference>
<sequence>MSALIDNRKAHFRFEILETYEAGIELLGFEVKALRKGQGSLDGSHVVVRGGEAFLINMHIPPFQEKNTPKEYDSRRARRLLLSKKEIAKLGHAEGTKGLTMVPLSVYNKAHVLKLSLGIARGKSNVDKRETIKKRDAEREAHRALKGGE</sequence>
<dbReference type="NCBIfam" id="NF003843">
    <property type="entry name" value="PRK05422.1"/>
    <property type="match status" value="1"/>
</dbReference>
<dbReference type="GO" id="GO:0070929">
    <property type="term" value="P:trans-translation"/>
    <property type="evidence" value="ECO:0007669"/>
    <property type="project" value="UniProtKB-UniRule"/>
</dbReference>
<dbReference type="PANTHER" id="PTHR30308:SF2">
    <property type="entry name" value="SSRA-BINDING PROTEIN"/>
    <property type="match status" value="1"/>
</dbReference>
<protein>
    <recommendedName>
        <fullName evidence="3">SsrA-binding protein</fullName>
    </recommendedName>
    <alternativeName>
        <fullName evidence="3">Small protein B</fullName>
    </alternativeName>
</protein>
<dbReference type="GO" id="GO:0070930">
    <property type="term" value="P:trans-translation-dependent protein tagging"/>
    <property type="evidence" value="ECO:0007669"/>
    <property type="project" value="TreeGrafter"/>
</dbReference>
<evidence type="ECO:0000256" key="2">
    <source>
        <dbReference type="ARBA" id="ARBA00022884"/>
    </source>
</evidence>
<gene>
    <name evidence="3" type="primary">smpB</name>
    <name evidence="4" type="ORF">A2591_00795</name>
</gene>
<dbReference type="GO" id="GO:0003723">
    <property type="term" value="F:RNA binding"/>
    <property type="evidence" value="ECO:0007669"/>
    <property type="project" value="UniProtKB-UniRule"/>
</dbReference>
<comment type="similarity">
    <text evidence="3">Belongs to the SmpB family.</text>
</comment>